<evidence type="ECO:0000256" key="1">
    <source>
        <dbReference type="SAM" id="MobiDB-lite"/>
    </source>
</evidence>
<dbReference type="RefSeq" id="WP_024774486.1">
    <property type="nucleotide sequence ID" value="NZ_CP043857.1"/>
</dbReference>
<feature type="compositionally biased region" description="Basic and acidic residues" evidence="1">
    <location>
        <begin position="213"/>
        <end position="226"/>
    </location>
</feature>
<proteinExistence type="predicted"/>
<dbReference type="AlphaFoldDB" id="A0A5J6RNI1"/>
<name>A0A5J6RNI1_9BACT</name>
<sequence>MKKYILSILITINLLNASGIPVVDGVANAQSMAQNIKTIEEWAREAERWAKTATHYQNQLKAYENDLLSKTGVRDTVGFLKDLNKLSEYSKMYGDDYLNLSGTKSGQIGKMSDQLFDKYNVYDRCKDLSREWEIANCKNVLKREVNNIATVQATNNMINKSSQNLESLGKNVSASKDIKESQDLANAINIEIGNIQVAQMKLDMMYKQNEALQKAEEEQHTRDFHNRLGKSVKLIN</sequence>
<gene>
    <name evidence="2" type="ORF">ACBT_2175</name>
</gene>
<dbReference type="InterPro" id="IPR023220">
    <property type="entry name" value="T4SS_VirB5-domain"/>
</dbReference>
<evidence type="ECO:0000313" key="2">
    <source>
        <dbReference type="EMBL" id="QKJ28057.1"/>
    </source>
</evidence>
<dbReference type="EMBL" id="CP054051">
    <property type="protein sequence ID" value="QKJ28057.1"/>
    <property type="molecule type" value="Genomic_DNA"/>
</dbReference>
<dbReference type="SUPFAM" id="SSF101082">
    <property type="entry name" value="Typo IV secretion system protein TraC"/>
    <property type="match status" value="1"/>
</dbReference>
<evidence type="ECO:0000313" key="3">
    <source>
        <dbReference type="Proteomes" id="UP000509513"/>
    </source>
</evidence>
<dbReference type="Pfam" id="PF07996">
    <property type="entry name" value="T4SS"/>
    <property type="match status" value="1"/>
</dbReference>
<organism evidence="2 3">
    <name type="scientific">Aliarcobacter cibarius</name>
    <dbReference type="NCBI Taxonomy" id="255507"/>
    <lineage>
        <taxon>Bacteria</taxon>
        <taxon>Pseudomonadati</taxon>
        <taxon>Campylobacterota</taxon>
        <taxon>Epsilonproteobacteria</taxon>
        <taxon>Campylobacterales</taxon>
        <taxon>Arcobacteraceae</taxon>
        <taxon>Aliarcobacter</taxon>
    </lineage>
</organism>
<dbReference type="KEGG" id="acib:ACBT_2175"/>
<feature type="region of interest" description="Disordered" evidence="1">
    <location>
        <begin position="213"/>
        <end position="236"/>
    </location>
</feature>
<dbReference type="InterPro" id="IPR014158">
    <property type="entry name" value="T4SS_VirB5"/>
</dbReference>
<protein>
    <submittedName>
        <fullName evidence="2">P-type type IV conjugative transfer system protein TrbJ/VirB5</fullName>
    </submittedName>
</protein>
<reference evidence="2 3" key="1">
    <citation type="submission" date="2020-05" db="EMBL/GenBank/DDBJ databases">
        <title>Complete genome sequencing of Campylobacter and Arcobacter type strains.</title>
        <authorList>
            <person name="Miller W.G."/>
            <person name="Yee E."/>
        </authorList>
    </citation>
    <scope>NUCLEOTIDE SEQUENCE [LARGE SCALE GENOMIC DNA]</scope>
    <source>
        <strain evidence="2 3">LMG 21996</strain>
    </source>
</reference>
<dbReference type="Proteomes" id="UP000509513">
    <property type="component" value="Chromosome"/>
</dbReference>
<dbReference type="Gene3D" id="1.20.58.430">
    <property type="entry name" value="Type IV secretion system, VirB5-domain"/>
    <property type="match status" value="1"/>
</dbReference>
<accession>A0A5J6RNI1</accession>